<dbReference type="InterPro" id="IPR058248">
    <property type="entry name" value="Lxx211020-like"/>
</dbReference>
<dbReference type="InterPro" id="IPR036182">
    <property type="entry name" value="PCuAC_sf"/>
</dbReference>
<dbReference type="RefSeq" id="WP_126539877.1">
    <property type="nucleotide sequence ID" value="NZ_BSPM01000002.1"/>
</dbReference>
<feature type="signal peptide" evidence="1">
    <location>
        <begin position="1"/>
        <end position="23"/>
    </location>
</feature>
<proteinExistence type="predicted"/>
<dbReference type="PANTHER" id="PTHR36302">
    <property type="entry name" value="BLR7088 PROTEIN"/>
    <property type="match status" value="1"/>
</dbReference>
<dbReference type="Proteomes" id="UP000294547">
    <property type="component" value="Unassembled WGS sequence"/>
</dbReference>
<evidence type="ECO:0000313" key="2">
    <source>
        <dbReference type="EMBL" id="TDP84047.1"/>
    </source>
</evidence>
<dbReference type="EMBL" id="SNXY01000008">
    <property type="protein sequence ID" value="TDP84047.1"/>
    <property type="molecule type" value="Genomic_DNA"/>
</dbReference>
<accession>A0A4R6RE87</accession>
<dbReference type="PANTHER" id="PTHR36302:SF1">
    <property type="entry name" value="COPPER CHAPERONE PCU(A)C"/>
    <property type="match status" value="1"/>
</dbReference>
<evidence type="ECO:0000313" key="3">
    <source>
        <dbReference type="Proteomes" id="UP000294547"/>
    </source>
</evidence>
<dbReference type="SUPFAM" id="SSF110087">
    <property type="entry name" value="DR1885-like metal-binding protein"/>
    <property type="match status" value="1"/>
</dbReference>
<keyword evidence="1" id="KW-0732">Signal</keyword>
<organism evidence="2 3">
    <name type="scientific">Oharaeibacter diazotrophicus</name>
    <dbReference type="NCBI Taxonomy" id="1920512"/>
    <lineage>
        <taxon>Bacteria</taxon>
        <taxon>Pseudomonadati</taxon>
        <taxon>Pseudomonadota</taxon>
        <taxon>Alphaproteobacteria</taxon>
        <taxon>Hyphomicrobiales</taxon>
        <taxon>Pleomorphomonadaceae</taxon>
        <taxon>Oharaeibacter</taxon>
    </lineage>
</organism>
<evidence type="ECO:0000256" key="1">
    <source>
        <dbReference type="SAM" id="SignalP"/>
    </source>
</evidence>
<feature type="chain" id="PRO_5020266530" description="Copper(I)-binding protein" evidence="1">
    <location>
        <begin position="24"/>
        <end position="174"/>
    </location>
</feature>
<dbReference type="AlphaFoldDB" id="A0A4R6RE87"/>
<evidence type="ECO:0008006" key="4">
    <source>
        <dbReference type="Google" id="ProtNLM"/>
    </source>
</evidence>
<gene>
    <name evidence="2" type="ORF">EDD54_2650</name>
</gene>
<dbReference type="Gene3D" id="2.60.40.1890">
    <property type="entry name" value="PCu(A)C copper chaperone"/>
    <property type="match status" value="1"/>
</dbReference>
<dbReference type="InterPro" id="IPR007410">
    <property type="entry name" value="LpqE-like"/>
</dbReference>
<sequence length="174" mass="18059">MPNAAVPLLAAALAVLAPAPVRPVPPVVPAQAVTTAPTETTRFSAGVVEILSPWSRATQPGQKIAAAYMVLHNTGTSAVTLVSASTPVAQSVVFHDTGVKDGFMQMLPHEGGFTIPPGGEIELKPGGSHLMMVGVGRSIRVGKVYPLTLNFSDGATTTVDMVVWDVGLIRTRKP</sequence>
<reference evidence="2 3" key="1">
    <citation type="submission" date="2019-03" db="EMBL/GenBank/DDBJ databases">
        <title>Genomic Encyclopedia of Type Strains, Phase IV (KMG-IV): sequencing the most valuable type-strain genomes for metagenomic binning, comparative biology and taxonomic classification.</title>
        <authorList>
            <person name="Goeker M."/>
        </authorList>
    </citation>
    <scope>NUCLEOTIDE SEQUENCE [LARGE SCALE GENOMIC DNA]</scope>
    <source>
        <strain evidence="2 3">DSM 102969</strain>
    </source>
</reference>
<protein>
    <recommendedName>
        <fullName evidence="4">Copper(I)-binding protein</fullName>
    </recommendedName>
</protein>
<comment type="caution">
    <text evidence="2">The sequence shown here is derived from an EMBL/GenBank/DDBJ whole genome shotgun (WGS) entry which is preliminary data.</text>
</comment>
<dbReference type="OrthoDB" id="9796962at2"/>
<keyword evidence="3" id="KW-1185">Reference proteome</keyword>
<dbReference type="Pfam" id="PF04314">
    <property type="entry name" value="PCuAC"/>
    <property type="match status" value="1"/>
</dbReference>
<name>A0A4R6RE87_9HYPH</name>